<proteinExistence type="predicted"/>
<evidence type="ECO:0000256" key="3">
    <source>
        <dbReference type="ARBA" id="ARBA00023315"/>
    </source>
</evidence>
<dbReference type="AlphaFoldDB" id="A0A6G4VHV8"/>
<dbReference type="InterPro" id="IPR016039">
    <property type="entry name" value="Thiolase-like"/>
</dbReference>
<dbReference type="SUPFAM" id="SSF53901">
    <property type="entry name" value="Thiolase-like"/>
    <property type="match status" value="1"/>
</dbReference>
<keyword evidence="7" id="KW-1185">Reference proteome</keyword>
<dbReference type="EMBL" id="JAAKZY010000205">
    <property type="protein sequence ID" value="NGO13689.1"/>
    <property type="molecule type" value="Genomic_DNA"/>
</dbReference>
<sequence length="253" mass="27083">ARPRVNPTSPGNNYMDVALPVQRRLGALQAMCMDVTGVACSGFLHASAVARGLIATAGHRNVLVVCAENPKPILNFSYRNSVLFGGGAAAGVWRAGADGENGMHAVTLHSDATHYDAFDIDEHDTMVMKGKVVGDLAPGVLADATRRALEQADAGLDDIDWIIPHQGNINLIHDVQDALDIRDDKRVLLNIERRGNTSSVSVPGCLSEYVHDGTIAPGDRILTMAIGRGFSWGAMVFTYGRPRTSGGLSRERR</sequence>
<evidence type="ECO:0000259" key="5">
    <source>
        <dbReference type="Pfam" id="PF08545"/>
    </source>
</evidence>
<keyword evidence="1" id="KW-0963">Cytoplasm</keyword>
<evidence type="ECO:0000256" key="1">
    <source>
        <dbReference type="ARBA" id="ARBA00022490"/>
    </source>
</evidence>
<name>A0A6G4VHV8_9ACTN</name>
<gene>
    <name evidence="6" type="ORF">G5C60_40380</name>
</gene>
<reference evidence="6 7" key="1">
    <citation type="submission" date="2020-02" db="EMBL/GenBank/DDBJ databases">
        <title>Whole-genome analyses of novel actinobacteria.</title>
        <authorList>
            <person name="Sahin N."/>
            <person name="Gencbay T."/>
        </authorList>
    </citation>
    <scope>NUCLEOTIDE SEQUENCE [LARGE SCALE GENOMIC DNA]</scope>
    <source>
        <strain evidence="6 7">HC44</strain>
    </source>
</reference>
<feature type="domain" description="Beta-ketoacyl-[acyl-carrier-protein] synthase III C-terminal" evidence="4">
    <location>
        <begin position="149"/>
        <end position="238"/>
    </location>
</feature>
<evidence type="ECO:0000313" key="7">
    <source>
        <dbReference type="Proteomes" id="UP000472335"/>
    </source>
</evidence>
<dbReference type="RefSeq" id="WP_165267352.1">
    <property type="nucleotide sequence ID" value="NZ_JAAKZY010000205.1"/>
</dbReference>
<feature type="domain" description="Beta-ketoacyl-[acyl-carrier-protein] synthase III N-terminal" evidence="5">
    <location>
        <begin position="38"/>
        <end position="111"/>
    </location>
</feature>
<dbReference type="GO" id="GO:0004315">
    <property type="term" value="F:3-oxoacyl-[acyl-carrier-protein] synthase activity"/>
    <property type="evidence" value="ECO:0007669"/>
    <property type="project" value="InterPro"/>
</dbReference>
<dbReference type="InterPro" id="IPR013747">
    <property type="entry name" value="ACP_syn_III_C"/>
</dbReference>
<organism evidence="6 7">
    <name type="scientific">Streptomyces scabichelini</name>
    <dbReference type="NCBI Taxonomy" id="2711217"/>
    <lineage>
        <taxon>Bacteria</taxon>
        <taxon>Bacillati</taxon>
        <taxon>Actinomycetota</taxon>
        <taxon>Actinomycetes</taxon>
        <taxon>Kitasatosporales</taxon>
        <taxon>Streptomycetaceae</taxon>
        <taxon>Streptomyces</taxon>
    </lineage>
</organism>
<dbReference type="PANTHER" id="PTHR34069:SF3">
    <property type="entry name" value="ACYL-COA:ACYL-COA ALKYLTRANSFERASE"/>
    <property type="match status" value="1"/>
</dbReference>
<dbReference type="Gene3D" id="3.40.47.10">
    <property type="match status" value="1"/>
</dbReference>
<evidence type="ECO:0000256" key="2">
    <source>
        <dbReference type="ARBA" id="ARBA00022679"/>
    </source>
</evidence>
<dbReference type="PANTHER" id="PTHR34069">
    <property type="entry name" value="3-OXOACYL-[ACYL-CARRIER-PROTEIN] SYNTHASE 3"/>
    <property type="match status" value="1"/>
</dbReference>
<dbReference type="Pfam" id="PF08545">
    <property type="entry name" value="ACP_syn_III"/>
    <property type="match status" value="1"/>
</dbReference>
<evidence type="ECO:0000313" key="6">
    <source>
        <dbReference type="EMBL" id="NGO13689.1"/>
    </source>
</evidence>
<dbReference type="Pfam" id="PF08541">
    <property type="entry name" value="ACP_syn_III_C"/>
    <property type="match status" value="1"/>
</dbReference>
<accession>A0A6G4VHV8</accession>
<dbReference type="GO" id="GO:0044550">
    <property type="term" value="P:secondary metabolite biosynthetic process"/>
    <property type="evidence" value="ECO:0007669"/>
    <property type="project" value="TreeGrafter"/>
</dbReference>
<dbReference type="Proteomes" id="UP000472335">
    <property type="component" value="Unassembled WGS sequence"/>
</dbReference>
<dbReference type="InterPro" id="IPR013751">
    <property type="entry name" value="ACP_syn_III_N"/>
</dbReference>
<protein>
    <submittedName>
        <fullName evidence="6">Ketoacyl-ACP synthase III</fullName>
    </submittedName>
</protein>
<evidence type="ECO:0000259" key="4">
    <source>
        <dbReference type="Pfam" id="PF08541"/>
    </source>
</evidence>
<keyword evidence="3" id="KW-0012">Acyltransferase</keyword>
<feature type="non-terminal residue" evidence="6">
    <location>
        <position position="1"/>
    </location>
</feature>
<dbReference type="GO" id="GO:0006633">
    <property type="term" value="P:fatty acid biosynthetic process"/>
    <property type="evidence" value="ECO:0007669"/>
    <property type="project" value="InterPro"/>
</dbReference>
<keyword evidence="2" id="KW-0808">Transferase</keyword>
<comment type="caution">
    <text evidence="6">The sequence shown here is derived from an EMBL/GenBank/DDBJ whole genome shotgun (WGS) entry which is preliminary data.</text>
</comment>